<dbReference type="Proteomes" id="UP001147695">
    <property type="component" value="Unassembled WGS sequence"/>
</dbReference>
<dbReference type="EMBL" id="JAPZBQ010000005">
    <property type="protein sequence ID" value="KAJ5329248.1"/>
    <property type="molecule type" value="Genomic_DNA"/>
</dbReference>
<accession>A0A9W9QBJ8</accession>
<evidence type="ECO:0000313" key="2">
    <source>
        <dbReference type="EMBL" id="KAJ5329248.1"/>
    </source>
</evidence>
<gene>
    <name evidence="2" type="ORF">N7452_009638</name>
</gene>
<proteinExistence type="predicted"/>
<evidence type="ECO:0000256" key="1">
    <source>
        <dbReference type="SAM" id="MobiDB-lite"/>
    </source>
</evidence>
<organism evidence="2 3">
    <name type="scientific">Penicillium brevicompactum</name>
    <dbReference type="NCBI Taxonomy" id="5074"/>
    <lineage>
        <taxon>Eukaryota</taxon>
        <taxon>Fungi</taxon>
        <taxon>Dikarya</taxon>
        <taxon>Ascomycota</taxon>
        <taxon>Pezizomycotina</taxon>
        <taxon>Eurotiomycetes</taxon>
        <taxon>Eurotiomycetidae</taxon>
        <taxon>Eurotiales</taxon>
        <taxon>Aspergillaceae</taxon>
        <taxon>Penicillium</taxon>
    </lineage>
</organism>
<dbReference type="AlphaFoldDB" id="A0A9W9QBJ8"/>
<protein>
    <submittedName>
        <fullName evidence="2">Uncharacterized protein</fullName>
    </submittedName>
</protein>
<reference evidence="2" key="2">
    <citation type="journal article" date="2023" name="IMA Fungus">
        <title>Comparative genomic study of the Penicillium genus elucidates a diverse pangenome and 15 lateral gene transfer events.</title>
        <authorList>
            <person name="Petersen C."/>
            <person name="Sorensen T."/>
            <person name="Nielsen M.R."/>
            <person name="Sondergaard T.E."/>
            <person name="Sorensen J.L."/>
            <person name="Fitzpatrick D.A."/>
            <person name="Frisvad J.C."/>
            <person name="Nielsen K.L."/>
        </authorList>
    </citation>
    <scope>NUCLEOTIDE SEQUENCE</scope>
    <source>
        <strain evidence="2">IBT 35673</strain>
    </source>
</reference>
<evidence type="ECO:0000313" key="3">
    <source>
        <dbReference type="Proteomes" id="UP001147695"/>
    </source>
</evidence>
<sequence length="284" mass="31224">MAPGTRAHDHFLPSPGIVYPLIALEEDTGRFGLRSISSEQVLENYERIVVKDDVRDTITELCKIDAARDEFGLGDGIWFDNHTNSFNPRGGSETNANQPSGIHRPQPNQFSIHPVYGNTNNFKCCFIPPSPLILDFQGLSLSDISLSGGGSRGGPDWVALVENEVAVILNDKDDVLLGGGVRVPDCFTIVGAAHEFVSQMELLYKVSICLHFDSLHIVALLLGVLPLWIAVLVHNNFAVLLHSEFVDAILTPQAVALEQPLVVSKGVVSVRHIEWDLWMERAVR</sequence>
<comment type="caution">
    <text evidence="2">The sequence shown here is derived from an EMBL/GenBank/DDBJ whole genome shotgun (WGS) entry which is preliminary data.</text>
</comment>
<reference evidence="2" key="1">
    <citation type="submission" date="2022-12" db="EMBL/GenBank/DDBJ databases">
        <authorList>
            <person name="Petersen C."/>
        </authorList>
    </citation>
    <scope>NUCLEOTIDE SEQUENCE</scope>
    <source>
        <strain evidence="2">IBT 35673</strain>
    </source>
</reference>
<name>A0A9W9QBJ8_PENBR</name>
<feature type="region of interest" description="Disordered" evidence="1">
    <location>
        <begin position="84"/>
        <end position="109"/>
    </location>
</feature>